<evidence type="ECO:0000313" key="2">
    <source>
        <dbReference type="EMBL" id="AYG03146.1"/>
    </source>
</evidence>
<dbReference type="EMBL" id="CP032624">
    <property type="protein sequence ID" value="AYG03146.1"/>
    <property type="molecule type" value="Genomic_DNA"/>
</dbReference>
<dbReference type="PANTHER" id="PTHR48207">
    <property type="entry name" value="SUCCINATE--HYDROXYMETHYLGLUTARATE COA-TRANSFERASE"/>
    <property type="match status" value="1"/>
</dbReference>
<evidence type="ECO:0000313" key="3">
    <source>
        <dbReference type="Proteomes" id="UP000275069"/>
    </source>
</evidence>
<dbReference type="GO" id="GO:0008410">
    <property type="term" value="F:CoA-transferase activity"/>
    <property type="evidence" value="ECO:0007669"/>
    <property type="project" value="TreeGrafter"/>
</dbReference>
<dbReference type="InterPro" id="IPR050483">
    <property type="entry name" value="CoA-transferase_III_domain"/>
</dbReference>
<dbReference type="AlphaFoldDB" id="A0A387BQ94"/>
<protein>
    <submittedName>
        <fullName evidence="2">CoA transferase</fullName>
    </submittedName>
</protein>
<gene>
    <name evidence="2" type="ORF">D7I44_06130</name>
</gene>
<dbReference type="Gene3D" id="3.40.50.10540">
    <property type="entry name" value="Crotonobetainyl-coa:carnitine coa-transferase, domain 1"/>
    <property type="match status" value="1"/>
</dbReference>
<dbReference type="Proteomes" id="UP000275069">
    <property type="component" value="Chromosome"/>
</dbReference>
<dbReference type="OrthoDB" id="9797653at2"/>
<keyword evidence="1 2" id="KW-0808">Transferase</keyword>
<organism evidence="2 3">
    <name type="scientific">Gryllotalpicola protaetiae</name>
    <dbReference type="NCBI Taxonomy" id="2419771"/>
    <lineage>
        <taxon>Bacteria</taxon>
        <taxon>Bacillati</taxon>
        <taxon>Actinomycetota</taxon>
        <taxon>Actinomycetes</taxon>
        <taxon>Micrococcales</taxon>
        <taxon>Microbacteriaceae</taxon>
        <taxon>Gryllotalpicola</taxon>
    </lineage>
</organism>
<dbReference type="Gene3D" id="3.30.1540.10">
    <property type="entry name" value="formyl-coa transferase, domain 3"/>
    <property type="match status" value="1"/>
</dbReference>
<accession>A0A387BQ94</accession>
<sequence>MPANDLNGRRGDFAAAPALSGIRVLDFTRFVSGPYTTMLMADAGADVVKVEPIGGEATRFLDPKIETPDGEASGYFHRFNRSKRSLCVDFRSTEGRDLLLRMIPQFDVIVENFRPGVLDALGLGYDVVSEIAPGLIYCSISGFGQTAGPHRSDPAFAILAEVSAGVVGRTNRLDEPPVRLSAPIGDLYPAAMAVAGVSMALFRRERTGEGAHIDVAMFDALVSLNENAITMSATTGREVRPAGRLTYTAPFGIFEAADGYICIAVLGDKVWHRFCEAIGRPELAEASDLDTGTKRAASMDGRLGTALADWLSSRTRQQAVDELLAGGVPAGPVSTPFDIIDSPQAVARELIWDVPSYTGAVVRTPGSPIRIEPGGFATPGRVPAAGEHTRELLESIAGLDDAEIDRLERAGVIASWSPSRQESTV</sequence>
<reference evidence="2 3" key="1">
    <citation type="submission" date="2018-09" db="EMBL/GenBank/DDBJ databases">
        <title>Genome sequencing of strain 2DFW10M-5.</title>
        <authorList>
            <person name="Heo J."/>
            <person name="Kim S.-J."/>
            <person name="Kwon S.-W."/>
        </authorList>
    </citation>
    <scope>NUCLEOTIDE SEQUENCE [LARGE SCALE GENOMIC DNA]</scope>
    <source>
        <strain evidence="2 3">2DFW10M-5</strain>
    </source>
</reference>
<dbReference type="SUPFAM" id="SSF89796">
    <property type="entry name" value="CoA-transferase family III (CaiB/BaiF)"/>
    <property type="match status" value="1"/>
</dbReference>
<dbReference type="InterPro" id="IPR003673">
    <property type="entry name" value="CoA-Trfase_fam_III"/>
</dbReference>
<dbReference type="RefSeq" id="WP_120788678.1">
    <property type="nucleotide sequence ID" value="NZ_CP032624.1"/>
</dbReference>
<dbReference type="Pfam" id="PF02515">
    <property type="entry name" value="CoA_transf_3"/>
    <property type="match status" value="1"/>
</dbReference>
<name>A0A387BQ94_9MICO</name>
<dbReference type="PANTHER" id="PTHR48207:SF3">
    <property type="entry name" value="SUCCINATE--HYDROXYMETHYLGLUTARATE COA-TRANSFERASE"/>
    <property type="match status" value="1"/>
</dbReference>
<dbReference type="InterPro" id="IPR023606">
    <property type="entry name" value="CoA-Trfase_III_dom_1_sf"/>
</dbReference>
<keyword evidence="3" id="KW-1185">Reference proteome</keyword>
<dbReference type="KEGG" id="gry:D7I44_06130"/>
<dbReference type="InterPro" id="IPR044855">
    <property type="entry name" value="CoA-Trfase_III_dom3_sf"/>
</dbReference>
<evidence type="ECO:0000256" key="1">
    <source>
        <dbReference type="ARBA" id="ARBA00022679"/>
    </source>
</evidence>
<proteinExistence type="predicted"/>